<dbReference type="RefSeq" id="XP_009793220.1">
    <property type="nucleotide sequence ID" value="XM_009794918.1"/>
</dbReference>
<keyword evidence="4" id="KW-1133">Transmembrane helix</keyword>
<evidence type="ECO:0000256" key="1">
    <source>
        <dbReference type="ARBA" id="ARBA00004479"/>
    </source>
</evidence>
<feature type="signal peptide" evidence="7">
    <location>
        <begin position="1"/>
        <end position="21"/>
    </location>
</feature>
<dbReference type="PANTHER" id="PTHR48061:SF37">
    <property type="entry name" value="SMP-LTD DOMAIN-CONTAINING PROTEIN"/>
    <property type="match status" value="1"/>
</dbReference>
<dbReference type="InterPro" id="IPR032675">
    <property type="entry name" value="LRR_dom_sf"/>
</dbReference>
<organism evidence="8 9">
    <name type="scientific">Nicotiana sylvestris</name>
    <name type="common">Wood tobacco</name>
    <name type="synonym">South American tobacco</name>
    <dbReference type="NCBI Taxonomy" id="4096"/>
    <lineage>
        <taxon>Eukaryota</taxon>
        <taxon>Viridiplantae</taxon>
        <taxon>Streptophyta</taxon>
        <taxon>Embryophyta</taxon>
        <taxon>Tracheophyta</taxon>
        <taxon>Spermatophyta</taxon>
        <taxon>Magnoliopsida</taxon>
        <taxon>eudicotyledons</taxon>
        <taxon>Gunneridae</taxon>
        <taxon>Pentapetalae</taxon>
        <taxon>asterids</taxon>
        <taxon>lamiids</taxon>
        <taxon>Solanales</taxon>
        <taxon>Solanaceae</taxon>
        <taxon>Nicotianoideae</taxon>
        <taxon>Nicotianeae</taxon>
        <taxon>Nicotiana</taxon>
    </lineage>
</organism>
<keyword evidence="6" id="KW-0325">Glycoprotein</keyword>
<sequence length="216" mass="24266">MGNKQLSVVLFVFVCHELAFSSSTLPQLCNKDQSIPLLKFKQTLIVSSFTSGCVIIYGQNSYPKTKMNTWDMSRDCCLWDGVICDEFTGHVIELDLSCSHLEGIIDSNCSLFQLAHLQKLDLYFNDFYPSEISHLFGRFSHLTHLDLSYSNFTGLHGALPESIFHLLNLQVLNLGGNFQLSGYFPKTKWNSSASLRGLRLSYVPFSGDFLPVSVST</sequence>
<accession>A0A1U7Y362</accession>
<dbReference type="Proteomes" id="UP000189701">
    <property type="component" value="Unplaced"/>
</dbReference>
<evidence type="ECO:0000256" key="4">
    <source>
        <dbReference type="ARBA" id="ARBA00022989"/>
    </source>
</evidence>
<dbReference type="SUPFAM" id="SSF52058">
    <property type="entry name" value="L domain-like"/>
    <property type="match status" value="1"/>
</dbReference>
<evidence type="ECO:0000256" key="2">
    <source>
        <dbReference type="ARBA" id="ARBA00022692"/>
    </source>
</evidence>
<evidence type="ECO:0000256" key="6">
    <source>
        <dbReference type="ARBA" id="ARBA00023180"/>
    </source>
</evidence>
<keyword evidence="2" id="KW-0812">Transmembrane</keyword>
<dbReference type="AlphaFoldDB" id="A0A1U7Y362"/>
<dbReference type="PANTHER" id="PTHR48061">
    <property type="entry name" value="LEUCINE-RICH REPEAT RECEPTOR PROTEIN KINASE EMS1-LIKE-RELATED"/>
    <property type="match status" value="1"/>
</dbReference>
<protein>
    <submittedName>
        <fullName evidence="9">Receptor-like protein 12</fullName>
    </submittedName>
</protein>
<evidence type="ECO:0000256" key="7">
    <source>
        <dbReference type="SAM" id="SignalP"/>
    </source>
</evidence>
<keyword evidence="3 7" id="KW-0732">Signal</keyword>
<reference evidence="8" key="1">
    <citation type="journal article" date="2013" name="Genome Biol.">
        <title>Reference genomes and transcriptomes of Nicotiana sylvestris and Nicotiana tomentosiformis.</title>
        <authorList>
            <person name="Sierro N."/>
            <person name="Battey J.N."/>
            <person name="Ouadi S."/>
            <person name="Bovet L."/>
            <person name="Goepfert S."/>
            <person name="Bakaher N."/>
            <person name="Peitsch M.C."/>
            <person name="Ivanov N.V."/>
        </authorList>
    </citation>
    <scope>NUCLEOTIDE SEQUENCE [LARGE SCALE GENOMIC DNA]</scope>
</reference>
<dbReference type="eggNOG" id="KOG0619">
    <property type="taxonomic scope" value="Eukaryota"/>
</dbReference>
<evidence type="ECO:0000313" key="8">
    <source>
        <dbReference type="Proteomes" id="UP000189701"/>
    </source>
</evidence>
<proteinExistence type="predicted"/>
<feature type="chain" id="PRO_5010580833" evidence="7">
    <location>
        <begin position="22"/>
        <end position="216"/>
    </location>
</feature>
<keyword evidence="8" id="KW-1185">Reference proteome</keyword>
<dbReference type="InterPro" id="IPR046956">
    <property type="entry name" value="RLP23-like"/>
</dbReference>
<dbReference type="InterPro" id="IPR001611">
    <property type="entry name" value="Leu-rich_rpt"/>
</dbReference>
<evidence type="ECO:0000256" key="3">
    <source>
        <dbReference type="ARBA" id="ARBA00022729"/>
    </source>
</evidence>
<dbReference type="Pfam" id="PF00560">
    <property type="entry name" value="LRR_1"/>
    <property type="match status" value="1"/>
</dbReference>
<reference evidence="9" key="2">
    <citation type="submission" date="2025-08" db="UniProtKB">
        <authorList>
            <consortium name="RefSeq"/>
        </authorList>
    </citation>
    <scope>IDENTIFICATION</scope>
    <source>
        <tissue evidence="9">Leaf</tissue>
    </source>
</reference>
<dbReference type="GO" id="GO:0016020">
    <property type="term" value="C:membrane"/>
    <property type="evidence" value="ECO:0007669"/>
    <property type="project" value="UniProtKB-SubCell"/>
</dbReference>
<comment type="subcellular location">
    <subcellularLocation>
        <location evidence="1">Membrane</location>
        <topology evidence="1">Single-pass type I membrane protein</topology>
    </subcellularLocation>
</comment>
<keyword evidence="5" id="KW-0472">Membrane</keyword>
<evidence type="ECO:0000256" key="5">
    <source>
        <dbReference type="ARBA" id="ARBA00023136"/>
    </source>
</evidence>
<evidence type="ECO:0000313" key="9">
    <source>
        <dbReference type="RefSeq" id="XP_009793220.1"/>
    </source>
</evidence>
<name>A0A1U7Y362_NICSY</name>
<dbReference type="Gene3D" id="3.80.10.10">
    <property type="entry name" value="Ribonuclease Inhibitor"/>
    <property type="match status" value="2"/>
</dbReference>
<gene>
    <name evidence="9" type="primary">LOC104240138</name>
</gene>